<feature type="compositionally biased region" description="Basic and acidic residues" evidence="1">
    <location>
        <begin position="357"/>
        <end position="384"/>
    </location>
</feature>
<name>A0A194S8G0_RHOGW</name>
<dbReference type="GO" id="GO:0006006">
    <property type="term" value="P:glucose metabolic process"/>
    <property type="evidence" value="ECO:0007669"/>
    <property type="project" value="TreeGrafter"/>
</dbReference>
<proteinExistence type="predicted"/>
<dbReference type="InterPro" id="IPR014718">
    <property type="entry name" value="GH-type_carb-bd"/>
</dbReference>
<dbReference type="PANTHER" id="PTHR10091:SF0">
    <property type="entry name" value="GALACTOSE MUTAROTASE"/>
    <property type="match status" value="1"/>
</dbReference>
<evidence type="ECO:0000256" key="1">
    <source>
        <dbReference type="SAM" id="MobiDB-lite"/>
    </source>
</evidence>
<keyword evidence="3" id="KW-1185">Reference proteome</keyword>
<dbReference type="InterPro" id="IPR011013">
    <property type="entry name" value="Gal_mutarotase_sf_dom"/>
</dbReference>
<dbReference type="GO" id="GO:0033499">
    <property type="term" value="P:galactose catabolic process via UDP-galactose, Leloir pathway"/>
    <property type="evidence" value="ECO:0007669"/>
    <property type="project" value="TreeGrafter"/>
</dbReference>
<accession>A0A194S8G0</accession>
<dbReference type="GeneID" id="28976491"/>
<dbReference type="GO" id="GO:0004034">
    <property type="term" value="F:aldose 1-epimerase activity"/>
    <property type="evidence" value="ECO:0007669"/>
    <property type="project" value="TreeGrafter"/>
</dbReference>
<dbReference type="OrthoDB" id="274691at2759"/>
<dbReference type="Pfam" id="PF01263">
    <property type="entry name" value="Aldose_epim"/>
    <property type="match status" value="2"/>
</dbReference>
<dbReference type="Gene3D" id="2.70.98.10">
    <property type="match status" value="1"/>
</dbReference>
<dbReference type="STRING" id="578459.A0A194S8G0"/>
<evidence type="ECO:0008006" key="4">
    <source>
        <dbReference type="Google" id="ProtNLM"/>
    </source>
</evidence>
<dbReference type="GO" id="GO:0030246">
    <property type="term" value="F:carbohydrate binding"/>
    <property type="evidence" value="ECO:0007669"/>
    <property type="project" value="InterPro"/>
</dbReference>
<dbReference type="EMBL" id="KQ474075">
    <property type="protein sequence ID" value="KPV76859.1"/>
    <property type="molecule type" value="Genomic_DNA"/>
</dbReference>
<evidence type="ECO:0000313" key="2">
    <source>
        <dbReference type="EMBL" id="KPV76859.1"/>
    </source>
</evidence>
<feature type="compositionally biased region" description="Low complexity" evidence="1">
    <location>
        <begin position="292"/>
        <end position="308"/>
    </location>
</feature>
<feature type="region of interest" description="Disordered" evidence="1">
    <location>
        <begin position="254"/>
        <end position="325"/>
    </location>
</feature>
<dbReference type="RefSeq" id="XP_018272908.1">
    <property type="nucleotide sequence ID" value="XM_018416043.1"/>
</dbReference>
<gene>
    <name evidence="2" type="ORF">RHOBADRAFT_51844</name>
</gene>
<feature type="region of interest" description="Disordered" evidence="1">
    <location>
        <begin position="115"/>
        <end position="139"/>
    </location>
</feature>
<evidence type="ECO:0000313" key="3">
    <source>
        <dbReference type="Proteomes" id="UP000053890"/>
    </source>
</evidence>
<feature type="region of interest" description="Disordered" evidence="1">
    <location>
        <begin position="347"/>
        <end position="385"/>
    </location>
</feature>
<reference evidence="2 3" key="1">
    <citation type="journal article" date="2015" name="Front. Microbiol.">
        <title>Genome sequence of the plant growth promoting endophytic yeast Rhodotorula graminis WP1.</title>
        <authorList>
            <person name="Firrincieli A."/>
            <person name="Otillar R."/>
            <person name="Salamov A."/>
            <person name="Schmutz J."/>
            <person name="Khan Z."/>
            <person name="Redman R.S."/>
            <person name="Fleck N.D."/>
            <person name="Lindquist E."/>
            <person name="Grigoriev I.V."/>
            <person name="Doty S.L."/>
        </authorList>
    </citation>
    <scope>NUCLEOTIDE SEQUENCE [LARGE SCALE GENOMIC DNA]</scope>
    <source>
        <strain evidence="2 3">WP1</strain>
    </source>
</reference>
<sequence length="470" mass="50388">MSNESDQVTLDTPHLSTTVLPYGHHITSLVVDHKTDVLAGFRDADVYHHSISNRAFLNAVVGRYANRLPSGETLLSTGAKLHLPGAAGVCLHGGEAAFDTLPWAPVERSQSLLFAQDDPDHPVPPPPSDPNEPVSESSTLHRLYSPAGAEGFPCSLEVEALVVVLAPVKRDGAHTTAEDKQGTSLGKVKVVLRAKIREDGDDDIAKGTPVNLTVHWGFRLDDGNDKDVLGHHLWLDSNKLAALDDSGLSTGALEPVKEGSPLDFFSQGREGPHRKIGDKYPEGGVDRNFLFSHPSSSLQPSPLDQPTSESSQWSPRLPTTPQAILTSPSSHLSLRFTSNQSSVQVYTAPGLDGTGPVRKEAHGGPARDADKDGAASAAKDRATSKGDGYGADSLVFLEFQAPVGAVVHAAGAHSGEGERPELARWMRERAEAQGVNLDEGKKGRSWEADTLLRKGQVYENWVEVEVVRLE</sequence>
<feature type="compositionally biased region" description="Basic and acidic residues" evidence="1">
    <location>
        <begin position="270"/>
        <end position="285"/>
    </location>
</feature>
<protein>
    <recommendedName>
        <fullName evidence="4">Galactose mutarotase-like protein</fullName>
    </recommendedName>
</protein>
<organism evidence="2 3">
    <name type="scientific">Rhodotorula graminis (strain WP1)</name>
    <dbReference type="NCBI Taxonomy" id="578459"/>
    <lineage>
        <taxon>Eukaryota</taxon>
        <taxon>Fungi</taxon>
        <taxon>Dikarya</taxon>
        <taxon>Basidiomycota</taxon>
        <taxon>Pucciniomycotina</taxon>
        <taxon>Microbotryomycetes</taxon>
        <taxon>Sporidiobolales</taxon>
        <taxon>Sporidiobolaceae</taxon>
        <taxon>Rhodotorula</taxon>
    </lineage>
</organism>
<dbReference type="Proteomes" id="UP000053890">
    <property type="component" value="Unassembled WGS sequence"/>
</dbReference>
<feature type="compositionally biased region" description="Polar residues" evidence="1">
    <location>
        <begin position="309"/>
        <end position="325"/>
    </location>
</feature>
<dbReference type="AlphaFoldDB" id="A0A194S8G0"/>
<dbReference type="OMA" id="HWGFNLE"/>
<dbReference type="PANTHER" id="PTHR10091">
    <property type="entry name" value="ALDOSE-1-EPIMERASE"/>
    <property type="match status" value="1"/>
</dbReference>
<dbReference type="InterPro" id="IPR008183">
    <property type="entry name" value="Aldose_1/G6P_1-epimerase"/>
</dbReference>
<dbReference type="SUPFAM" id="SSF74650">
    <property type="entry name" value="Galactose mutarotase-like"/>
    <property type="match status" value="1"/>
</dbReference>